<evidence type="ECO:0000259" key="2">
    <source>
        <dbReference type="PROSITE" id="PS01248"/>
    </source>
</evidence>
<name>A0ABY8UKY3_TETOB</name>
<accession>A0ABY8UKY3</accession>
<protein>
    <recommendedName>
        <fullName evidence="2">Laminin EGF-like domain-containing protein</fullName>
    </recommendedName>
</protein>
<gene>
    <name evidence="3" type="ORF">OEZ85_004371</name>
</gene>
<proteinExistence type="predicted"/>
<feature type="region of interest" description="Disordered" evidence="1">
    <location>
        <begin position="1"/>
        <end position="25"/>
    </location>
</feature>
<evidence type="ECO:0000313" key="4">
    <source>
        <dbReference type="Proteomes" id="UP001244341"/>
    </source>
</evidence>
<keyword evidence="4" id="KW-1185">Reference proteome</keyword>
<organism evidence="3 4">
    <name type="scientific">Tetradesmus obliquus</name>
    <name type="common">Green alga</name>
    <name type="synonym">Acutodesmus obliquus</name>
    <dbReference type="NCBI Taxonomy" id="3088"/>
    <lineage>
        <taxon>Eukaryota</taxon>
        <taxon>Viridiplantae</taxon>
        <taxon>Chlorophyta</taxon>
        <taxon>core chlorophytes</taxon>
        <taxon>Chlorophyceae</taxon>
        <taxon>CS clade</taxon>
        <taxon>Sphaeropleales</taxon>
        <taxon>Scenedesmaceae</taxon>
        <taxon>Tetradesmus</taxon>
    </lineage>
</organism>
<reference evidence="3 4" key="1">
    <citation type="submission" date="2023-05" db="EMBL/GenBank/DDBJ databases">
        <title>A 100% complete, gapless, phased diploid assembly of the Scenedesmus obliquus UTEX 3031 genome.</title>
        <authorList>
            <person name="Biondi T.C."/>
            <person name="Hanschen E.R."/>
            <person name="Kwon T."/>
            <person name="Eng W."/>
            <person name="Kruse C.P.S."/>
            <person name="Koehler S.I."/>
            <person name="Kunde Y."/>
            <person name="Gleasner C.D."/>
            <person name="You Mak K.T."/>
            <person name="Polle J."/>
            <person name="Hovde B.T."/>
            <person name="Starkenburg S.R."/>
        </authorList>
    </citation>
    <scope>NUCLEOTIDE SEQUENCE [LARGE SCALE GENOMIC DNA]</scope>
    <source>
        <strain evidence="3 4">DOE0152z</strain>
    </source>
</reference>
<feature type="domain" description="Laminin EGF-like" evidence="2">
    <location>
        <begin position="32"/>
        <end position="67"/>
    </location>
</feature>
<dbReference type="InterPro" id="IPR002049">
    <property type="entry name" value="LE_dom"/>
</dbReference>
<sequence>MPALLAGSSRQAPPHPPAGGSRTTLGANRVRCSGCKPGFGGPSCEVCRPGFWSRGGAATAVNVCRACPDGTFTWGEGATARAACRSTTIAINTTIPVNLTTVAVFTLANATCSSSLKDALVAKYNEEKQKAAAADGFKLNLVTEVVNCSDVAGSGSGRKRSTLTGNFAVISTSSTISSVTYFNDAGAGTATTWLNIIGTTGANSNDAFSMYWGAVGQSYENAALQNLASGGAVTQGGTSFDILSADVSQFQLSGSNGAPIIISNNDYCLTAPPSSLWQLPAGIDLAAPAWQLACSSTPKGQSCTAAACDKGNGDLTATCGQDGKWSSGSGSCTPSTCEKAAAPAFPANGATFDAAAWASACRSTLQGDDCVTSTACSSGQKLSATCEYMPVAGNLIATWTKLAGSCTATSAPVQCNSAPANVPTLGGAVFSSEPWIAKCGQTLENATCTVVDAACSSGGTISAQCVKGANGAGVWTDVQGACKAAAASVQCVSAPQNVPTLGGSVFLSEPWIAACGKTQENATCSVVDAACSSNGTISAKCTKGANGAGVWTDVQGSCRAPAPLNATAACGTTPMPSAAAGWITNGAPLDAAAWAAACSQTAQGQTCSAAACGAGFTGTLSAVCQGNGQWGQLSGTCSAGTCNGAPSHVPTTGSASFIAGAWVTACGSTTRGNNCSTSSACSAGSTGTINATCDSAGNWQLTSGGCTAGTCTGAPEPGSVPTTGGASFMAGAWATACGSTMHSNNCSTSNACSAGSTGTINATCTVAGSWMYTSGACVAGTCTGAPEPGSVPTTGGASFMAGAWATACGSTTRSNNCSTSNACSAGSTGTINATCTVAGSWMYTSGACVAGTCSGAPDTGSVPTTGGASFMAGAWATACSSTTRGNNCSTSNACSAGSTGTINATCTVAGLWTYTSGTCVAGTCSGAPEPCSVPTTGGASFIAGAWATACSSTTRGNNCSTSNACSAGSTGTINATCSVAGTWTYTSGACVAGTCTGAPEPGSVPTAGGASFMAGAWATACGSTTRSNNCSTSNACSAGSTGTINATCTVAGSWMYTSGACVAGTCSGAPNTGSVPTTGDASFVPGAWATACGSTTRNKACSTSNACSAGSTGTINATCTVAGSWTYTSGTCVATLASLSFTTPAAPLVVATTQQIISTSASLGGPSTFAVSVTYARPGVLDLSNIPITLAAAGSAAAGLACTPGLASARLTTSVGSSSWTCSSSTPGTLTFSASSPNPLAGGTTLNIGPSAVITVGMPRGLELRLATNPTGSTSCSAILSSSGSALQADLLQDVSASGAAAALSVASGSAPDIQLQCSKQPVGTYELRAIVTYLSPTSSSAAELAVAAAVNTGQLCTKFPAACSALNGAGSSLTLAASQSTAETFDPAAPQPRLEISSTCPNLAATKLAVTVSNPVKPLNCTITTTYSCPGLLDLGGVSVTLSAAGAAAAGLACSPAISSSQTTPAAGGSRRQLDWRCDSNNTPGNLTFSASSTIPAPLAGSGPIAGPTIPITIGQPQGVETENLYPCTPNFRCSTPVVASAIASIQTNMLAYIQSKEVNGGSSGNVVAGGTQVVVTCADRLFTGGNYPDVIRPRAMRSATAGYFGPGSFHLRIIINYLTNSASTALADSIVSTLTGTNPPGSARDYSYTQSISQLFDSGVLRFCGGADELSFICTSWSAAGPEFDMSRSTIVHVLHFVVLVYASPFLARGAASGHAMSGTAVVAGALLDNCPLFVRAVTVELYGMTRGPVLLLEQLVAGFGRVLVGGDMPVMVQQHGRRDQVLFSRSALLGAFPDEMAAAPPAQHVLP</sequence>
<evidence type="ECO:0000313" key="3">
    <source>
        <dbReference type="EMBL" id="WIA22019.1"/>
    </source>
</evidence>
<dbReference type="Proteomes" id="UP001244341">
    <property type="component" value="Chromosome 14b"/>
</dbReference>
<dbReference type="EMBL" id="CP126221">
    <property type="protein sequence ID" value="WIA22019.1"/>
    <property type="molecule type" value="Genomic_DNA"/>
</dbReference>
<evidence type="ECO:0000256" key="1">
    <source>
        <dbReference type="SAM" id="MobiDB-lite"/>
    </source>
</evidence>
<feature type="region of interest" description="Disordered" evidence="1">
    <location>
        <begin position="1459"/>
        <end position="1480"/>
    </location>
</feature>
<dbReference type="PROSITE" id="PS01248">
    <property type="entry name" value="EGF_LAM_1"/>
    <property type="match status" value="1"/>
</dbReference>